<accession>A0A372LIH7</accession>
<evidence type="ECO:0000256" key="5">
    <source>
        <dbReference type="ARBA" id="ARBA00023136"/>
    </source>
</evidence>
<organism evidence="9 10">
    <name type="scientific">Peribacillus saganii</name>
    <dbReference type="NCBI Taxonomy" id="2303992"/>
    <lineage>
        <taxon>Bacteria</taxon>
        <taxon>Bacillati</taxon>
        <taxon>Bacillota</taxon>
        <taxon>Bacilli</taxon>
        <taxon>Bacillales</taxon>
        <taxon>Bacillaceae</taxon>
        <taxon>Peribacillus</taxon>
    </lineage>
</organism>
<keyword evidence="3 8" id="KW-1133">Transmembrane helix</keyword>
<gene>
    <name evidence="8 9" type="primary">ezrA</name>
    <name evidence="9" type="ORF">D0469_17870</name>
</gene>
<evidence type="ECO:0000256" key="7">
    <source>
        <dbReference type="ARBA" id="ARBA00023306"/>
    </source>
</evidence>
<protein>
    <recommendedName>
        <fullName evidence="8">Septation ring formation regulator EzrA</fullName>
    </recommendedName>
</protein>
<keyword evidence="4 8" id="KW-0175">Coiled coil</keyword>
<name>A0A372LIH7_9BACI</name>
<dbReference type="InterPro" id="IPR010379">
    <property type="entry name" value="EzrA"/>
</dbReference>
<feature type="topological domain" description="Cytoplasmic" evidence="8">
    <location>
        <begin position="22"/>
        <end position="564"/>
    </location>
</feature>
<keyword evidence="5 8" id="KW-0472">Membrane</keyword>
<evidence type="ECO:0000256" key="4">
    <source>
        <dbReference type="ARBA" id="ARBA00023054"/>
    </source>
</evidence>
<dbReference type="RefSeq" id="WP_117328090.1">
    <property type="nucleotide sequence ID" value="NZ_QVTE01000053.1"/>
</dbReference>
<keyword evidence="8" id="KW-1003">Cell membrane</keyword>
<evidence type="ECO:0000256" key="1">
    <source>
        <dbReference type="ARBA" id="ARBA00022618"/>
    </source>
</evidence>
<dbReference type="AlphaFoldDB" id="A0A372LIH7"/>
<dbReference type="Proteomes" id="UP000264541">
    <property type="component" value="Unassembled WGS sequence"/>
</dbReference>
<dbReference type="GO" id="GO:0000921">
    <property type="term" value="P:septin ring assembly"/>
    <property type="evidence" value="ECO:0007669"/>
    <property type="project" value="InterPro"/>
</dbReference>
<keyword evidence="10" id="KW-1185">Reference proteome</keyword>
<dbReference type="GO" id="GO:0005940">
    <property type="term" value="C:septin ring"/>
    <property type="evidence" value="ECO:0007669"/>
    <property type="project" value="InterPro"/>
</dbReference>
<evidence type="ECO:0000256" key="3">
    <source>
        <dbReference type="ARBA" id="ARBA00022989"/>
    </source>
</evidence>
<comment type="subcellular location">
    <subcellularLocation>
        <location evidence="8">Cell membrane</location>
        <topology evidence="8">Single-pass membrane protein</topology>
    </subcellularLocation>
    <text evidence="8">Colocalized with FtsZ to the nascent septal site.</text>
</comment>
<dbReference type="Pfam" id="PF06160">
    <property type="entry name" value="EzrA"/>
    <property type="match status" value="1"/>
</dbReference>
<feature type="coiled-coil region" evidence="8">
    <location>
        <begin position="310"/>
        <end position="410"/>
    </location>
</feature>
<comment type="caution">
    <text evidence="9">The sequence shown here is derived from an EMBL/GenBank/DDBJ whole genome shotgun (WGS) entry which is preliminary data.</text>
</comment>
<feature type="coiled-coil region" evidence="8">
    <location>
        <begin position="105"/>
        <end position="188"/>
    </location>
</feature>
<dbReference type="NCBIfam" id="NF003413">
    <property type="entry name" value="PRK04778.1-7"/>
    <property type="match status" value="1"/>
</dbReference>
<dbReference type="EMBL" id="QVTE01000053">
    <property type="protein sequence ID" value="RFU66154.1"/>
    <property type="molecule type" value="Genomic_DNA"/>
</dbReference>
<keyword evidence="6 8" id="KW-0717">Septation</keyword>
<sequence>MEYIIGAILVILTLMIWGYVLKKKHFKEIDRLEGWKLDVMNRPVLDELSKIKQLNMTGETEEMFERWRNEWDTIITVYLPDVEELLFDADEYADKYRFKRSGQVQTKIEEKLKEIEQGIQKILDELNELVGSEEKNRTEIEDLKEVYRTSKKSLLAHRHTYGKAASRLEALLDEVLEVLKEYEESTQNGNYLKARELVLTIKSRLDSLAIKMQLLPQLLIEIQTAIPSQLEELKEGYQEMSAHGYSLGHISFEKEVALLEEKLQVYEGYTENAEVAEVEKGVEEILESINVLYDLLEKEVLARQHIQTSETQLRTEISNLEFESEKLKTETSLVQQNYHLTESEIEAQRKIEKQVAQLSKRFQLLELKLKEGSMALSVLSDDMKEVESIVSEMKEQQQSYSDKLHALRKDELEARSTLTELKKKMAEIGRLISKSNVPGLPEQYKAFITEAKESLEDAAVKLEESPLDMASVQIYLEKAVKMVTRLNDFTRVIIEQMYLAEKLIQYGNRYRSRYPAVAEALRGAEEKFRNYEYEAALEEAGTAIEKVEPGTLKRLEAGQAEVFS</sequence>
<keyword evidence="1 8" id="KW-0132">Cell division</keyword>
<feature type="topological domain" description="Extracellular" evidence="8">
    <location>
        <begin position="1"/>
        <end position="2"/>
    </location>
</feature>
<keyword evidence="2 8" id="KW-0812">Transmembrane</keyword>
<keyword evidence="7 8" id="KW-0131">Cell cycle</keyword>
<evidence type="ECO:0000256" key="2">
    <source>
        <dbReference type="ARBA" id="ARBA00022692"/>
    </source>
</evidence>
<evidence type="ECO:0000313" key="10">
    <source>
        <dbReference type="Proteomes" id="UP000264541"/>
    </source>
</evidence>
<comment type="function">
    <text evidence="8">Negative regulator of FtsZ ring formation; modulates the frequency and position of FtsZ ring formation. Inhibits FtsZ ring formation at polar sites. Interacts either with FtsZ or with one of its binding partners to promote depolymerization.</text>
</comment>
<comment type="similarity">
    <text evidence="8">Belongs to the EzrA family.</text>
</comment>
<dbReference type="GO" id="GO:0005886">
    <property type="term" value="C:plasma membrane"/>
    <property type="evidence" value="ECO:0007669"/>
    <property type="project" value="UniProtKB-SubCell"/>
</dbReference>
<proteinExistence type="inferred from homology"/>
<evidence type="ECO:0000313" key="9">
    <source>
        <dbReference type="EMBL" id="RFU66154.1"/>
    </source>
</evidence>
<dbReference type="GO" id="GO:0000917">
    <property type="term" value="P:division septum assembly"/>
    <property type="evidence" value="ECO:0007669"/>
    <property type="project" value="UniProtKB-KW"/>
</dbReference>
<evidence type="ECO:0000256" key="8">
    <source>
        <dbReference type="HAMAP-Rule" id="MF_00728"/>
    </source>
</evidence>
<dbReference type="HAMAP" id="MF_00728">
    <property type="entry name" value="EzrA"/>
    <property type="match status" value="1"/>
</dbReference>
<reference evidence="9 10" key="1">
    <citation type="submission" date="2018-08" db="EMBL/GenBank/DDBJ databases">
        <title>Bacillus chawlae sp. nov., Bacillus glennii sp. nov., and Bacillus saganii sp. nov. Isolated from the Vehicle Assembly Building at Kennedy Space Center where the Viking Spacecraft were Assembled.</title>
        <authorList>
            <person name="Seuylemezian A."/>
            <person name="Vaishampayan P."/>
        </authorList>
    </citation>
    <scope>NUCLEOTIDE SEQUENCE [LARGE SCALE GENOMIC DNA]</scope>
    <source>
        <strain evidence="9 10">V47-23a</strain>
    </source>
</reference>
<dbReference type="OrthoDB" id="1654473at2"/>
<evidence type="ECO:0000256" key="6">
    <source>
        <dbReference type="ARBA" id="ARBA00023210"/>
    </source>
</evidence>